<protein>
    <recommendedName>
        <fullName evidence="3">Secreted protein</fullName>
    </recommendedName>
</protein>
<feature type="signal peptide" evidence="1">
    <location>
        <begin position="1"/>
        <end position="22"/>
    </location>
</feature>
<proteinExistence type="predicted"/>
<reference evidence="2" key="1">
    <citation type="journal article" date="2016" name="Ticks Tick Borne Dis.">
        <title>De novo assembly and annotation of the salivary gland transcriptome of Rhipicephalus appendiculatus male and female ticks during blood feeding.</title>
        <authorList>
            <person name="de Castro M.H."/>
            <person name="de Klerk D."/>
            <person name="Pienaar R."/>
            <person name="Latif A.A."/>
            <person name="Rees D.J."/>
            <person name="Mans B.J."/>
        </authorList>
    </citation>
    <scope>NUCLEOTIDE SEQUENCE</scope>
    <source>
        <tissue evidence="2">Salivary glands</tissue>
    </source>
</reference>
<keyword evidence="1" id="KW-0732">Signal</keyword>
<feature type="chain" id="PRO_5007284657" description="Secreted protein" evidence="1">
    <location>
        <begin position="23"/>
        <end position="87"/>
    </location>
</feature>
<dbReference type="EMBL" id="GEDV01011448">
    <property type="protein sequence ID" value="JAP77109.1"/>
    <property type="molecule type" value="Transcribed_RNA"/>
</dbReference>
<dbReference type="AlphaFoldDB" id="A0A131YCV2"/>
<evidence type="ECO:0000256" key="1">
    <source>
        <dbReference type="SAM" id="SignalP"/>
    </source>
</evidence>
<evidence type="ECO:0000313" key="2">
    <source>
        <dbReference type="EMBL" id="JAP77109.1"/>
    </source>
</evidence>
<evidence type="ECO:0008006" key="3">
    <source>
        <dbReference type="Google" id="ProtNLM"/>
    </source>
</evidence>
<name>A0A131YCV2_RHIAP</name>
<accession>A0A131YCV2</accession>
<sequence>MCCGLSLRASLAFLFCALGSSAYSTSSLAFCNEKMSYSLCSAFYTDAAMEGIAPRYRAPGLAAALSQIVLQRGCEVAWRVGHFEALT</sequence>
<organism evidence="2">
    <name type="scientific">Rhipicephalus appendiculatus</name>
    <name type="common">Brown ear tick</name>
    <dbReference type="NCBI Taxonomy" id="34631"/>
    <lineage>
        <taxon>Eukaryota</taxon>
        <taxon>Metazoa</taxon>
        <taxon>Ecdysozoa</taxon>
        <taxon>Arthropoda</taxon>
        <taxon>Chelicerata</taxon>
        <taxon>Arachnida</taxon>
        <taxon>Acari</taxon>
        <taxon>Parasitiformes</taxon>
        <taxon>Ixodida</taxon>
        <taxon>Ixodoidea</taxon>
        <taxon>Ixodidae</taxon>
        <taxon>Rhipicephalinae</taxon>
        <taxon>Rhipicephalus</taxon>
        <taxon>Rhipicephalus</taxon>
    </lineage>
</organism>